<keyword evidence="2" id="KW-0472">Membrane</keyword>
<feature type="transmembrane region" description="Helical" evidence="2">
    <location>
        <begin position="355"/>
        <end position="377"/>
    </location>
</feature>
<evidence type="ECO:0000256" key="1">
    <source>
        <dbReference type="SAM" id="MobiDB-lite"/>
    </source>
</evidence>
<name>A0ABD5Y2N5_9EURY</name>
<dbReference type="InterPro" id="IPR011044">
    <property type="entry name" value="Quino_amine_DH_bsu"/>
</dbReference>
<dbReference type="Gene3D" id="2.120.10.30">
    <property type="entry name" value="TolB, C-terminal domain"/>
    <property type="match status" value="1"/>
</dbReference>
<dbReference type="GeneID" id="78820802"/>
<dbReference type="AlphaFoldDB" id="A0ABD5Y2N5"/>
<sequence length="398" mass="44901">MTVVSTQGFYVSDEEAELVAFSETGRVLYYNSTYRVYFDVDPVPGTQYTVEYLASKHLNGDDCRTVRTERCTYNVYKRLNLSTGEEREIYGEVTPQIFSGRWHDVDRINETHVAIADILRDSVRVVNTTSDETVWEWNASSYFPPNVGGAEGDWSHINDVEVLDDGRFTVGVRNMDRVVFVEPGEGVQSDWTLGEENNYSILYEQHNPDYIPASRGGPAITVADSENSRVLEYQRQNGSWTRSWGWHDSRLQWPRDADRLPSGNTLVSDTHGDRVAEVAPNGTVVWSVTVGMPYEAERLGTGDESAGGQSMQELRGSPGTITHRDRGIDSSVWLSIKRFMPSLPVNGALYAGPSWVRFAELSFIVVAVLSLLTWCGFEIRWSRYGFRTSARKLVGRFI</sequence>
<keyword evidence="2" id="KW-1133">Transmembrane helix</keyword>
<dbReference type="Proteomes" id="UP001596432">
    <property type="component" value="Unassembled WGS sequence"/>
</dbReference>
<dbReference type="InterPro" id="IPR011042">
    <property type="entry name" value="6-blade_b-propeller_TolB-like"/>
</dbReference>
<protein>
    <submittedName>
        <fullName evidence="3">Arylsulfotransferase (Asst)</fullName>
    </submittedName>
</protein>
<proteinExistence type="predicted"/>
<dbReference type="RefSeq" id="WP_274326067.1">
    <property type="nucleotide sequence ID" value="NZ_CP118158.1"/>
</dbReference>
<dbReference type="EMBL" id="JBHTAS010000001">
    <property type="protein sequence ID" value="MFC7140511.1"/>
    <property type="molecule type" value="Genomic_DNA"/>
</dbReference>
<evidence type="ECO:0000313" key="3">
    <source>
        <dbReference type="EMBL" id="MFC7140511.1"/>
    </source>
</evidence>
<feature type="region of interest" description="Disordered" evidence="1">
    <location>
        <begin position="300"/>
        <end position="323"/>
    </location>
</feature>
<accession>A0ABD5Y2N5</accession>
<dbReference type="SUPFAM" id="SSF50969">
    <property type="entry name" value="YVTN repeat-like/Quinoprotein amine dehydrogenase"/>
    <property type="match status" value="1"/>
</dbReference>
<keyword evidence="4" id="KW-1185">Reference proteome</keyword>
<evidence type="ECO:0000256" key="2">
    <source>
        <dbReference type="SAM" id="Phobius"/>
    </source>
</evidence>
<evidence type="ECO:0000313" key="4">
    <source>
        <dbReference type="Proteomes" id="UP001596432"/>
    </source>
</evidence>
<comment type="caution">
    <text evidence="3">The sequence shown here is derived from an EMBL/GenBank/DDBJ whole genome shotgun (WGS) entry which is preliminary data.</text>
</comment>
<gene>
    <name evidence="3" type="ORF">ACFQMA_11810</name>
</gene>
<organism evidence="3 4">
    <name type="scientific">Halosimplex aquaticum</name>
    <dbReference type="NCBI Taxonomy" id="3026162"/>
    <lineage>
        <taxon>Archaea</taxon>
        <taxon>Methanobacteriati</taxon>
        <taxon>Methanobacteriota</taxon>
        <taxon>Stenosarchaea group</taxon>
        <taxon>Halobacteria</taxon>
        <taxon>Halobacteriales</taxon>
        <taxon>Haloarculaceae</taxon>
        <taxon>Halosimplex</taxon>
    </lineage>
</organism>
<reference evidence="3 4" key="1">
    <citation type="journal article" date="2019" name="Int. J. Syst. Evol. Microbiol.">
        <title>The Global Catalogue of Microorganisms (GCM) 10K type strain sequencing project: providing services to taxonomists for standard genome sequencing and annotation.</title>
        <authorList>
            <consortium name="The Broad Institute Genomics Platform"/>
            <consortium name="The Broad Institute Genome Sequencing Center for Infectious Disease"/>
            <person name="Wu L."/>
            <person name="Ma J."/>
        </authorList>
    </citation>
    <scope>NUCLEOTIDE SEQUENCE [LARGE SCALE GENOMIC DNA]</scope>
    <source>
        <strain evidence="3 4">XZYJT29</strain>
    </source>
</reference>
<keyword evidence="2" id="KW-0812">Transmembrane</keyword>